<reference evidence="1" key="1">
    <citation type="submission" date="2023-07" db="EMBL/GenBank/DDBJ databases">
        <title>Genomic Encyclopedia of Type Strains, Phase IV (KMG-IV): sequencing the most valuable type-strain genomes for metagenomic binning, comparative biology and taxonomic classification.</title>
        <authorList>
            <person name="Goeker M."/>
        </authorList>
    </citation>
    <scope>NUCLEOTIDE SEQUENCE [LARGE SCALE GENOMIC DNA]</scope>
    <source>
        <strain evidence="1">JSM 076093</strain>
    </source>
</reference>
<dbReference type="Proteomes" id="UP001226720">
    <property type="component" value="Unassembled WGS sequence"/>
</dbReference>
<organism evidence="1 2">
    <name type="scientific">Guptibacillus hwajinpoensis</name>
    <dbReference type="NCBI Taxonomy" id="208199"/>
    <lineage>
        <taxon>Bacteria</taxon>
        <taxon>Bacillati</taxon>
        <taxon>Bacillota</taxon>
        <taxon>Bacilli</taxon>
        <taxon>Bacillales</taxon>
        <taxon>Guptibacillaceae</taxon>
        <taxon>Guptibacillus</taxon>
    </lineage>
</organism>
<protein>
    <submittedName>
        <fullName evidence="1">Uncharacterized protein</fullName>
    </submittedName>
</protein>
<evidence type="ECO:0000313" key="2">
    <source>
        <dbReference type="Proteomes" id="UP001226720"/>
    </source>
</evidence>
<gene>
    <name evidence="1" type="ORF">QO000_002049</name>
</gene>
<name>A0ABU0K145_9BACL</name>
<proteinExistence type="predicted"/>
<sequence length="55" mass="6084">MKERVGECANCHKPIYCLDGFLNGVIAENRTLYCFSCKDFAGNVSANNDSKEYGS</sequence>
<evidence type="ECO:0000313" key="1">
    <source>
        <dbReference type="EMBL" id="MDQ0483077.1"/>
    </source>
</evidence>
<comment type="caution">
    <text evidence="1">The sequence shown here is derived from an EMBL/GenBank/DDBJ whole genome shotgun (WGS) entry which is preliminary data.</text>
</comment>
<accession>A0ABU0K145</accession>
<dbReference type="EMBL" id="JAUSWM010000003">
    <property type="protein sequence ID" value="MDQ0483077.1"/>
    <property type="molecule type" value="Genomic_DNA"/>
</dbReference>
<keyword evidence="2" id="KW-1185">Reference proteome</keyword>